<comment type="caution">
    <text evidence="1">The sequence shown here is derived from an EMBL/GenBank/DDBJ whole genome shotgun (WGS) entry which is preliminary data.</text>
</comment>
<organism evidence="1 2">
    <name type="scientific">Actinokineospora globicatena</name>
    <dbReference type="NCBI Taxonomy" id="103729"/>
    <lineage>
        <taxon>Bacteria</taxon>
        <taxon>Bacillati</taxon>
        <taxon>Actinomycetota</taxon>
        <taxon>Actinomycetes</taxon>
        <taxon>Pseudonocardiales</taxon>
        <taxon>Pseudonocardiaceae</taxon>
        <taxon>Actinokineospora</taxon>
    </lineage>
</organism>
<proteinExistence type="predicted"/>
<dbReference type="AlphaFoldDB" id="A0A9W6V881"/>
<reference evidence="1" key="1">
    <citation type="submission" date="2023-02" db="EMBL/GenBank/DDBJ databases">
        <title>Actinokineospora globicatena NBRC 15670.</title>
        <authorList>
            <person name="Ichikawa N."/>
            <person name="Sato H."/>
            <person name="Tonouchi N."/>
        </authorList>
    </citation>
    <scope>NUCLEOTIDE SEQUENCE</scope>
    <source>
        <strain evidence="1">NBRC 15670</strain>
    </source>
</reference>
<dbReference type="RefSeq" id="WP_285607119.1">
    <property type="nucleotide sequence ID" value="NZ_BSSD01000001.1"/>
</dbReference>
<dbReference type="EMBL" id="BSSD01000001">
    <property type="protein sequence ID" value="GLW89688.1"/>
    <property type="molecule type" value="Genomic_DNA"/>
</dbReference>
<sequence length="142" mass="15201">MSSGRDHGFASWRTTDQVHRFAFDARFRLPLRAVAVVPETAWVRVADGEFLARFGPWVVVTPVSNISGTRVTGPFSPWRAIGARLSLSDRGLTLGTTAAAGLCVRFHEPVPGLEPTGLLRHPEVTVTVAEPGALAGVLGHHA</sequence>
<keyword evidence="2" id="KW-1185">Reference proteome</keyword>
<protein>
    <submittedName>
        <fullName evidence="1">Uncharacterized protein</fullName>
    </submittedName>
</protein>
<gene>
    <name evidence="1" type="ORF">Aglo03_05040</name>
</gene>
<accession>A0A9W6V881</accession>
<evidence type="ECO:0000313" key="1">
    <source>
        <dbReference type="EMBL" id="GLW89688.1"/>
    </source>
</evidence>
<dbReference type="Proteomes" id="UP001165042">
    <property type="component" value="Unassembled WGS sequence"/>
</dbReference>
<evidence type="ECO:0000313" key="2">
    <source>
        <dbReference type="Proteomes" id="UP001165042"/>
    </source>
</evidence>
<name>A0A9W6V881_9PSEU</name>